<dbReference type="EMBL" id="LR828257">
    <property type="protein sequence ID" value="CAD0302781.1"/>
    <property type="molecule type" value="Genomic_DNA"/>
</dbReference>
<evidence type="ECO:0000313" key="2">
    <source>
        <dbReference type="EMBL" id="CAD0302786.1"/>
    </source>
</evidence>
<feature type="region of interest" description="Disordered" evidence="1">
    <location>
        <begin position="129"/>
        <end position="165"/>
    </location>
</feature>
<feature type="compositionally biased region" description="Polar residues" evidence="1">
    <location>
        <begin position="140"/>
        <end position="150"/>
    </location>
</feature>
<dbReference type="Proteomes" id="UP000515406">
    <property type="component" value="Chromosome"/>
</dbReference>
<feature type="region of interest" description="Disordered" evidence="1">
    <location>
        <begin position="34"/>
        <end position="62"/>
    </location>
</feature>
<name>A0A6V7BKG7_9XANT</name>
<protein>
    <submittedName>
        <fullName evidence="2">Uncharacterized protein</fullName>
    </submittedName>
</protein>
<reference evidence="2 3" key="1">
    <citation type="submission" date="2020-07" db="EMBL/GenBank/DDBJ databases">
        <authorList>
            <person name="Pothier F. J."/>
        </authorList>
    </citation>
    <scope>NUCLEOTIDE SEQUENCE [LARGE SCALE GENOMIC DNA]</scope>
    <source>
        <strain evidence="2 3">CFBP 498</strain>
    </source>
</reference>
<dbReference type="AlphaFoldDB" id="A0A6V7BKG7"/>
<evidence type="ECO:0000256" key="1">
    <source>
        <dbReference type="SAM" id="MobiDB-lite"/>
    </source>
</evidence>
<dbReference type="EMBL" id="LR828257">
    <property type="protein sequence ID" value="CAD0302786.1"/>
    <property type="molecule type" value="Genomic_DNA"/>
</dbReference>
<gene>
    <name evidence="2" type="ORF">CFBP498_04060</name>
</gene>
<feature type="region of interest" description="Disordered" evidence="1">
    <location>
        <begin position="103"/>
        <end position="122"/>
    </location>
</feature>
<organism evidence="2 3">
    <name type="scientific">Xanthomonas hortorum pv. vitians</name>
    <dbReference type="NCBI Taxonomy" id="83224"/>
    <lineage>
        <taxon>Bacteria</taxon>
        <taxon>Pseudomonadati</taxon>
        <taxon>Pseudomonadota</taxon>
        <taxon>Gammaproteobacteria</taxon>
        <taxon>Lysobacterales</taxon>
        <taxon>Lysobacteraceae</taxon>
        <taxon>Xanthomonas</taxon>
    </lineage>
</organism>
<sequence length="191" mass="20978">MRRAVAAAFFPSPIGRSCPEGADEGAAASRMLGGRTLTPTPLPQERGFGITSSDGRRYPKGRMRVRRRELSVLAMTNASPRAFRSESPTASFRAQACAGAPAQHARTPVARKPCLRAPQDPSPIARRCRRADEGTAASRLLSSRTRTPTPCQKKERGRSAAASHPNGCYSRLHSMKEIHQWRVTISRICWR</sequence>
<keyword evidence="3" id="KW-1185">Reference proteome</keyword>
<proteinExistence type="predicted"/>
<evidence type="ECO:0000313" key="3">
    <source>
        <dbReference type="Proteomes" id="UP000515406"/>
    </source>
</evidence>
<accession>A0A6V7BKG7</accession>